<reference evidence="3" key="2">
    <citation type="submission" date="2013-10" db="EMBL/GenBank/DDBJ databases">
        <authorList>
            <person name="Aslett M."/>
        </authorList>
    </citation>
    <scope>NUCLEOTIDE SEQUENCE</scope>
    <source>
        <strain evidence="3">Houghton</strain>
    </source>
</reference>
<name>U6GVP5_EIMAC</name>
<feature type="region of interest" description="Disordered" evidence="1">
    <location>
        <begin position="1"/>
        <end position="27"/>
    </location>
</feature>
<dbReference type="OrthoDB" id="10262874at2759"/>
<dbReference type="RefSeq" id="XP_013247256.1">
    <property type="nucleotide sequence ID" value="XM_013391802.1"/>
</dbReference>
<dbReference type="PANTHER" id="PTHR35249:SF2">
    <property type="entry name" value="DYNEIN REGULATORY COMPLEX SUBUNIT 7"/>
    <property type="match status" value="1"/>
</dbReference>
<dbReference type="GeneID" id="25272213"/>
<dbReference type="EMBL" id="HG673456">
    <property type="protein sequence ID" value="CDI83647.1"/>
    <property type="molecule type" value="Genomic_DNA"/>
</dbReference>
<proteinExistence type="predicted"/>
<keyword evidence="4" id="KW-1185">Reference proteome</keyword>
<sequence length="194" mass="21705">MTAHLNVHRNTRKEFKTPPGEDASGFQIELPKPLRYEELEKLAEERKREREAMASLSFSSEEGAARASAAAAAAAAEAAAEAAAKDPLKNKRIHCWALVKAGTRNVSTDLFIDPPSGRIYEQSKSPFLSVHFLWNQENFWVNMRPKLSAQELKFSLSNSRFFECALCMPPKPEARETQLAEFGSDQKTQHLNVG</sequence>
<dbReference type="GO" id="GO:0048870">
    <property type="term" value="P:cell motility"/>
    <property type="evidence" value="ECO:0007669"/>
    <property type="project" value="TreeGrafter"/>
</dbReference>
<gene>
    <name evidence="3" type="ORF">EAH_00041430</name>
</gene>
<evidence type="ECO:0000256" key="1">
    <source>
        <dbReference type="SAM" id="MobiDB-lite"/>
    </source>
</evidence>
<dbReference type="GO" id="GO:0031514">
    <property type="term" value="C:motile cilium"/>
    <property type="evidence" value="ECO:0007669"/>
    <property type="project" value="TreeGrafter"/>
</dbReference>
<dbReference type="VEuPathDB" id="ToxoDB:EAH_00041430"/>
<feature type="domain" description="CEP76/DRC7 peptidase-like" evidence="2">
    <location>
        <begin position="92"/>
        <end position="161"/>
    </location>
</feature>
<dbReference type="PANTHER" id="PTHR35249">
    <property type="entry name" value="DYNEIN REGULATORY COMPLEX SUBUNIT 7"/>
    <property type="match status" value="1"/>
</dbReference>
<dbReference type="Pfam" id="PF24656">
    <property type="entry name" value="CEPT76_peptidase"/>
    <property type="match status" value="1"/>
</dbReference>
<dbReference type="AlphaFoldDB" id="U6GVP5"/>
<evidence type="ECO:0000313" key="4">
    <source>
        <dbReference type="Proteomes" id="UP000018050"/>
    </source>
</evidence>
<dbReference type="InterPro" id="IPR056290">
    <property type="entry name" value="CEPT76/DRC7_peptidase-like_dom"/>
</dbReference>
<dbReference type="InterPro" id="IPR033551">
    <property type="entry name" value="DRC7/lobo"/>
</dbReference>
<reference evidence="3" key="1">
    <citation type="submission" date="2013-10" db="EMBL/GenBank/DDBJ databases">
        <title>Genomic analysis of the causative agents of coccidiosis in chickens.</title>
        <authorList>
            <person name="Reid A.J."/>
            <person name="Blake D."/>
            <person name="Billington K."/>
            <person name="Browne H."/>
            <person name="Dunn M."/>
            <person name="Hung S."/>
            <person name="Kawahara F."/>
            <person name="Miranda-Saavedra D."/>
            <person name="Mourier T."/>
            <person name="Nagra H."/>
            <person name="Otto T.D."/>
            <person name="Rawlings N."/>
            <person name="Sanchez A."/>
            <person name="Sanders M."/>
            <person name="Subramaniam C."/>
            <person name="Tay Y."/>
            <person name="Dear P."/>
            <person name="Doerig C."/>
            <person name="Gruber A."/>
            <person name="Parkinson J."/>
            <person name="Shirley M."/>
            <person name="Wan K.L."/>
            <person name="Berriman M."/>
            <person name="Tomley F."/>
            <person name="Pain A."/>
        </authorList>
    </citation>
    <scope>NUCLEOTIDE SEQUENCE</scope>
    <source>
        <strain evidence="3">Houghton</strain>
    </source>
</reference>
<organism evidence="3 4">
    <name type="scientific">Eimeria acervulina</name>
    <name type="common">Coccidian parasite</name>
    <dbReference type="NCBI Taxonomy" id="5801"/>
    <lineage>
        <taxon>Eukaryota</taxon>
        <taxon>Sar</taxon>
        <taxon>Alveolata</taxon>
        <taxon>Apicomplexa</taxon>
        <taxon>Conoidasida</taxon>
        <taxon>Coccidia</taxon>
        <taxon>Eucoccidiorida</taxon>
        <taxon>Eimeriorina</taxon>
        <taxon>Eimeriidae</taxon>
        <taxon>Eimeria</taxon>
    </lineage>
</organism>
<evidence type="ECO:0000313" key="3">
    <source>
        <dbReference type="EMBL" id="CDI83647.1"/>
    </source>
</evidence>
<accession>U6GVP5</accession>
<feature type="compositionally biased region" description="Basic residues" evidence="1">
    <location>
        <begin position="1"/>
        <end position="11"/>
    </location>
</feature>
<protein>
    <submittedName>
        <fullName evidence="3">Coiled-coil domain-containing protein lobo homolog, related</fullName>
    </submittedName>
</protein>
<evidence type="ECO:0000259" key="2">
    <source>
        <dbReference type="Pfam" id="PF24656"/>
    </source>
</evidence>
<dbReference type="Proteomes" id="UP000018050">
    <property type="component" value="Unassembled WGS sequence"/>
</dbReference>